<dbReference type="GO" id="GO:0000387">
    <property type="term" value="P:spliceosomal snRNP assembly"/>
    <property type="evidence" value="ECO:0007669"/>
    <property type="project" value="InterPro"/>
</dbReference>
<dbReference type="GO" id="GO:0045292">
    <property type="term" value="P:mRNA cis splicing, via spliceosome"/>
    <property type="evidence" value="ECO:0007669"/>
    <property type="project" value="TreeGrafter"/>
</dbReference>
<dbReference type="InParanoid" id="S8FI50"/>
<dbReference type="GO" id="GO:0005829">
    <property type="term" value="C:cytosol"/>
    <property type="evidence" value="ECO:0007669"/>
    <property type="project" value="InterPro"/>
</dbReference>
<evidence type="ECO:0000256" key="5">
    <source>
        <dbReference type="ARBA" id="ARBA00023242"/>
    </source>
</evidence>
<evidence type="ECO:0000313" key="7">
    <source>
        <dbReference type="Proteomes" id="UP000015241"/>
    </source>
</evidence>
<dbReference type="GO" id="GO:0006884">
    <property type="term" value="P:cell volume homeostasis"/>
    <property type="evidence" value="ECO:0007669"/>
    <property type="project" value="InterPro"/>
</dbReference>
<dbReference type="Proteomes" id="UP000015241">
    <property type="component" value="Unassembled WGS sequence"/>
</dbReference>
<keyword evidence="5" id="KW-0539">Nucleus</keyword>
<evidence type="ECO:0000256" key="4">
    <source>
        <dbReference type="ARBA" id="ARBA00022490"/>
    </source>
</evidence>
<reference evidence="6 7" key="1">
    <citation type="journal article" date="2012" name="Science">
        <title>The Paleozoic origin of enzymatic lignin decomposition reconstructed from 31 fungal genomes.</title>
        <authorList>
            <person name="Floudas D."/>
            <person name="Binder M."/>
            <person name="Riley R."/>
            <person name="Barry K."/>
            <person name="Blanchette R.A."/>
            <person name="Henrissat B."/>
            <person name="Martinez A.T."/>
            <person name="Otillar R."/>
            <person name="Spatafora J.W."/>
            <person name="Yadav J.S."/>
            <person name="Aerts A."/>
            <person name="Benoit I."/>
            <person name="Boyd A."/>
            <person name="Carlson A."/>
            <person name="Copeland A."/>
            <person name="Coutinho P.M."/>
            <person name="de Vries R.P."/>
            <person name="Ferreira P."/>
            <person name="Findley K."/>
            <person name="Foster B."/>
            <person name="Gaskell J."/>
            <person name="Glotzer D."/>
            <person name="Gorecki P."/>
            <person name="Heitman J."/>
            <person name="Hesse C."/>
            <person name="Hori C."/>
            <person name="Igarashi K."/>
            <person name="Jurgens J.A."/>
            <person name="Kallen N."/>
            <person name="Kersten P."/>
            <person name="Kohler A."/>
            <person name="Kuees U."/>
            <person name="Kumar T.K.A."/>
            <person name="Kuo A."/>
            <person name="LaButti K."/>
            <person name="Larrondo L.F."/>
            <person name="Lindquist E."/>
            <person name="Ling A."/>
            <person name="Lombard V."/>
            <person name="Lucas S."/>
            <person name="Lundell T."/>
            <person name="Martin R."/>
            <person name="McLaughlin D.J."/>
            <person name="Morgenstern I."/>
            <person name="Morin E."/>
            <person name="Murat C."/>
            <person name="Nagy L.G."/>
            <person name="Nolan M."/>
            <person name="Ohm R.A."/>
            <person name="Patyshakuliyeva A."/>
            <person name="Rokas A."/>
            <person name="Ruiz-Duenas F.J."/>
            <person name="Sabat G."/>
            <person name="Salamov A."/>
            <person name="Samejima M."/>
            <person name="Schmutz J."/>
            <person name="Slot J.C."/>
            <person name="St John F."/>
            <person name="Stenlid J."/>
            <person name="Sun H."/>
            <person name="Sun S."/>
            <person name="Syed K."/>
            <person name="Tsang A."/>
            <person name="Wiebenga A."/>
            <person name="Young D."/>
            <person name="Pisabarro A."/>
            <person name="Eastwood D.C."/>
            <person name="Martin F."/>
            <person name="Cullen D."/>
            <person name="Grigoriev I.V."/>
            <person name="Hibbett D.S."/>
        </authorList>
    </citation>
    <scope>NUCLEOTIDE SEQUENCE</scope>
    <source>
        <strain evidence="7">FP-58527</strain>
    </source>
</reference>
<dbReference type="Gene3D" id="2.30.29.30">
    <property type="entry name" value="Pleckstrin-homology domain (PH domain)/Phosphotyrosine-binding domain (PTB)"/>
    <property type="match status" value="1"/>
</dbReference>
<dbReference type="FunCoup" id="S8FI50">
    <property type="interactions" value="28"/>
</dbReference>
<comment type="subcellular location">
    <subcellularLocation>
        <location evidence="2">Cytoplasm</location>
    </subcellularLocation>
    <subcellularLocation>
        <location evidence="1">Nucleus</location>
    </subcellularLocation>
</comment>
<dbReference type="GO" id="GO:0034715">
    <property type="term" value="C:pICln-Sm protein complex"/>
    <property type="evidence" value="ECO:0007669"/>
    <property type="project" value="InterPro"/>
</dbReference>
<dbReference type="AlphaFoldDB" id="S8FI50"/>
<evidence type="ECO:0000256" key="1">
    <source>
        <dbReference type="ARBA" id="ARBA00004123"/>
    </source>
</evidence>
<dbReference type="PANTHER" id="PTHR21399:SF0">
    <property type="entry name" value="METHYLOSOME SUBUNIT PICLN"/>
    <property type="match status" value="1"/>
</dbReference>
<evidence type="ECO:0000256" key="3">
    <source>
        <dbReference type="ARBA" id="ARBA00007054"/>
    </source>
</evidence>
<dbReference type="GO" id="GO:0005681">
    <property type="term" value="C:spliceosomal complex"/>
    <property type="evidence" value="ECO:0007669"/>
    <property type="project" value="TreeGrafter"/>
</dbReference>
<dbReference type="PRINTS" id="PR01348">
    <property type="entry name" value="ICLNCHANNEL"/>
</dbReference>
<proteinExistence type="inferred from homology"/>
<dbReference type="Pfam" id="PF03517">
    <property type="entry name" value="Voldacs"/>
    <property type="match status" value="1"/>
</dbReference>
<dbReference type="EMBL" id="KE504169">
    <property type="protein sequence ID" value="EPS98074.1"/>
    <property type="molecule type" value="Genomic_DNA"/>
</dbReference>
<organism evidence="6 7">
    <name type="scientific">Fomitopsis schrenkii</name>
    <name type="common">Brown rot fungus</name>
    <dbReference type="NCBI Taxonomy" id="2126942"/>
    <lineage>
        <taxon>Eukaryota</taxon>
        <taxon>Fungi</taxon>
        <taxon>Dikarya</taxon>
        <taxon>Basidiomycota</taxon>
        <taxon>Agaricomycotina</taxon>
        <taxon>Agaricomycetes</taxon>
        <taxon>Polyporales</taxon>
        <taxon>Fomitopsis</taxon>
    </lineage>
</organism>
<evidence type="ECO:0000256" key="2">
    <source>
        <dbReference type="ARBA" id="ARBA00004496"/>
    </source>
</evidence>
<dbReference type="eggNOG" id="KOG3238">
    <property type="taxonomic scope" value="Eukaryota"/>
</dbReference>
<dbReference type="HOGENOM" id="CLU_077804_3_0_1"/>
<evidence type="ECO:0000313" key="6">
    <source>
        <dbReference type="EMBL" id="EPS98074.1"/>
    </source>
</evidence>
<dbReference type="InterPro" id="IPR039924">
    <property type="entry name" value="ICln/Lot5/Saf5"/>
</dbReference>
<protein>
    <recommendedName>
        <fullName evidence="8">Methylosome subunit pICln</fullName>
    </recommendedName>
</protein>
<dbReference type="GO" id="GO:0005886">
    <property type="term" value="C:plasma membrane"/>
    <property type="evidence" value="ECO:0007669"/>
    <property type="project" value="InterPro"/>
</dbReference>
<gene>
    <name evidence="6" type="ORF">FOMPIDRAFT_152261</name>
</gene>
<dbReference type="GO" id="GO:0034709">
    <property type="term" value="C:methylosome"/>
    <property type="evidence" value="ECO:0007669"/>
    <property type="project" value="InterPro"/>
</dbReference>
<keyword evidence="4" id="KW-0963">Cytoplasm</keyword>
<dbReference type="STRING" id="743788.S8FI50"/>
<dbReference type="GO" id="GO:0006821">
    <property type="term" value="P:chloride transport"/>
    <property type="evidence" value="ECO:0007669"/>
    <property type="project" value="InterPro"/>
</dbReference>
<comment type="similarity">
    <text evidence="3">Belongs to the pICln (TC 1.A.47) family.</text>
</comment>
<evidence type="ECO:0008006" key="8">
    <source>
        <dbReference type="Google" id="ProtNLM"/>
    </source>
</evidence>
<keyword evidence="7" id="KW-1185">Reference proteome</keyword>
<name>S8FI50_FOMSC</name>
<dbReference type="PANTHER" id="PTHR21399">
    <property type="entry name" value="CHLORIDE CONDUCTANCE REGULATORY PROTEIN ICLN"/>
    <property type="match status" value="1"/>
</dbReference>
<dbReference type="OrthoDB" id="19714at2759"/>
<dbReference type="InterPro" id="IPR003521">
    <property type="entry name" value="ICln"/>
</dbReference>
<sequence>MAPFTLIAELPAHISPEEHKNIVASTPSSFASIPPVLRHKEENVSVTIDPPLEGFPSEDLANGTLYVIESALVFLSPSGRGWSVDYPSITLHAISRAASGPSIYCQLDESAALADSDAPVDEDADTEMKELTLLPKDAAALEPIFEALSLCASLHPDPASADDMDDDDDAFIDTDAFETFNGDESQELSEVGRVRSDFINDNRYAPY</sequence>
<dbReference type="InterPro" id="IPR011993">
    <property type="entry name" value="PH-like_dom_sf"/>
</dbReference>
<accession>S8FI50</accession>